<evidence type="ECO:0008006" key="4">
    <source>
        <dbReference type="Google" id="ProtNLM"/>
    </source>
</evidence>
<dbReference type="InterPro" id="IPR011990">
    <property type="entry name" value="TPR-like_helical_dom_sf"/>
</dbReference>
<gene>
    <name evidence="2" type="ORF">N7532_007871</name>
</gene>
<organism evidence="2 3">
    <name type="scientific">Penicillium argentinense</name>
    <dbReference type="NCBI Taxonomy" id="1131581"/>
    <lineage>
        <taxon>Eukaryota</taxon>
        <taxon>Fungi</taxon>
        <taxon>Dikarya</taxon>
        <taxon>Ascomycota</taxon>
        <taxon>Pezizomycotina</taxon>
        <taxon>Eurotiomycetes</taxon>
        <taxon>Eurotiomycetidae</taxon>
        <taxon>Eurotiales</taxon>
        <taxon>Aspergillaceae</taxon>
        <taxon>Penicillium</taxon>
    </lineage>
</organism>
<name>A0A9W9EWA2_9EURO</name>
<protein>
    <recommendedName>
        <fullName evidence="4">Pentatricopeptide repeat protein</fullName>
    </recommendedName>
</protein>
<dbReference type="AlphaFoldDB" id="A0A9W9EWA2"/>
<accession>A0A9W9EWA2</accession>
<dbReference type="RefSeq" id="XP_056471169.1">
    <property type="nucleotide sequence ID" value="XM_056620363.1"/>
</dbReference>
<evidence type="ECO:0000313" key="3">
    <source>
        <dbReference type="Proteomes" id="UP001149074"/>
    </source>
</evidence>
<dbReference type="InterPro" id="IPR051222">
    <property type="entry name" value="PPR/CCM1_RNA-binding"/>
</dbReference>
<dbReference type="NCBIfam" id="TIGR00756">
    <property type="entry name" value="PPR"/>
    <property type="match status" value="1"/>
</dbReference>
<dbReference type="Pfam" id="PF01535">
    <property type="entry name" value="PPR"/>
    <property type="match status" value="2"/>
</dbReference>
<dbReference type="PANTHER" id="PTHR47942">
    <property type="entry name" value="TETRATRICOPEPTIDE REPEAT (TPR)-LIKE SUPERFAMILY PROTEIN-RELATED"/>
    <property type="match status" value="1"/>
</dbReference>
<comment type="caution">
    <text evidence="2">The sequence shown here is derived from an EMBL/GenBank/DDBJ whole genome shotgun (WGS) entry which is preliminary data.</text>
</comment>
<dbReference type="GeneID" id="81359342"/>
<reference evidence="2" key="1">
    <citation type="submission" date="2022-11" db="EMBL/GenBank/DDBJ databases">
        <authorList>
            <person name="Petersen C."/>
        </authorList>
    </citation>
    <scope>NUCLEOTIDE SEQUENCE</scope>
    <source>
        <strain evidence="2">IBT 30761</strain>
    </source>
</reference>
<dbReference type="InterPro" id="IPR002885">
    <property type="entry name" value="PPR_rpt"/>
</dbReference>
<dbReference type="PANTHER" id="PTHR47942:SF63">
    <property type="entry name" value="PENTATRICOPEPTIDE REPEAT-CONTAINING PROTEIN"/>
    <property type="match status" value="1"/>
</dbReference>
<dbReference type="Gene3D" id="1.25.40.10">
    <property type="entry name" value="Tetratricopeptide repeat domain"/>
    <property type="match status" value="1"/>
</dbReference>
<dbReference type="OrthoDB" id="3026777at2759"/>
<keyword evidence="3" id="KW-1185">Reference proteome</keyword>
<sequence length="926" mass="105186">MFAKAANSTPAVPSRNALRVLRQLALAGSTVGGFCTVGVLTYDVHRRVRVAEQIIENKRTLRTSAPNYDATASAKRLALMMEAAEAGEFMGLDSLKKMPRLPQVDGTDQRDTQGILEPHPDSFQPCHGLEKPKQSHHYDSFDLSRSVEAKKRAINRVALARKAGQAKEGEEKVAMSLEERIRTLIADDKEIEAVNIFLKRVPARVEEPISYETREAARQLFAANCLKGNIFLARTLFERLEKVSVIDTEMWATMMHILAKEGHVDSAGSIFERHRASLSVPSHLLEVVLRCLMESRRLGPAKALFYTRIRNDENGGLCGAFLDGIWRKTRNIELVNVEFRTILSKLANLQRTPTEKVFNPLVKAYIEAGQFEDAEALVADMPVKFDVQPGCRTLGLLVYARALKCDWEGVFSGLREMHQLGFTRDKRSFALIFDRVFLEYYPTHAGRQIFDFLVTCIDEFEIVPDKVLHRHILEALCERGDTNYIGQITRMAEDRNWNTGLDQDTLIGILGARRVSMEGAPVGIWRMLQAAKEQYGQASSSQRLLGSGYASYSLDRGVLRPIHVPAEETFPKTMKDLVSSNSISSSVPLHKQMENHINGARFDEALGVFRGARRAGFVIRPLHVHLAVIATILGNGPAGLHDAQILIKREWPLWSERPKYRHNPQKPRVLPLFFQQIMQIHDKVTTGNLLKMALFEYYNLCRTTPTLTVKHHALTSLCKRLISDGRRILAIVLLTAVYRSKWRKTHGFDQVMFKLCLRAFTHAENLRGVWWCLLAVLSRSEPVRRDFLVEAQRLKHVMETKFGPKKVDSPDASYNLTTLYNIISALEEKSMGDEYWTNRSPDPVLKKSMRSRLVSLAPEERHTLPAYSVEKMVDHFDEEMELDFLTGYKKRNEGELEQVWSELAMLTDQSLLPEQARWYPGGKPVR</sequence>
<dbReference type="EMBL" id="JAPQKI010000009">
    <property type="protein sequence ID" value="KAJ5089187.1"/>
    <property type="molecule type" value="Genomic_DNA"/>
</dbReference>
<proteinExistence type="predicted"/>
<reference evidence="2" key="2">
    <citation type="journal article" date="2023" name="IMA Fungus">
        <title>Comparative genomic study of the Penicillium genus elucidates a diverse pangenome and 15 lateral gene transfer events.</title>
        <authorList>
            <person name="Petersen C."/>
            <person name="Sorensen T."/>
            <person name="Nielsen M.R."/>
            <person name="Sondergaard T.E."/>
            <person name="Sorensen J.L."/>
            <person name="Fitzpatrick D.A."/>
            <person name="Frisvad J.C."/>
            <person name="Nielsen K.L."/>
        </authorList>
    </citation>
    <scope>NUCLEOTIDE SEQUENCE</scope>
    <source>
        <strain evidence="2">IBT 30761</strain>
    </source>
</reference>
<keyword evidence="1" id="KW-0677">Repeat</keyword>
<evidence type="ECO:0000313" key="2">
    <source>
        <dbReference type="EMBL" id="KAJ5089187.1"/>
    </source>
</evidence>
<evidence type="ECO:0000256" key="1">
    <source>
        <dbReference type="ARBA" id="ARBA00022737"/>
    </source>
</evidence>
<dbReference type="Proteomes" id="UP001149074">
    <property type="component" value="Unassembled WGS sequence"/>
</dbReference>